<dbReference type="AlphaFoldDB" id="A0A645E3N1"/>
<dbReference type="EMBL" id="VSSQ01042531">
    <property type="protein sequence ID" value="MPM96125.1"/>
    <property type="molecule type" value="Genomic_DNA"/>
</dbReference>
<dbReference type="Pfam" id="PF11880">
    <property type="entry name" value="DUF3400"/>
    <property type="match status" value="1"/>
</dbReference>
<proteinExistence type="predicted"/>
<sequence length="174" mass="19396">MDQLQKYEFEKIFPGCRLLDIHEYLMEKGVKLEGIQGVNYMYHEPCHTPMKVHSGIKVANELMGTRVDLSDRCCGESGTLAVARPDISTQVRFRKQEEIEKGVAKMQQAQPTAPTKILTSCPSCLQGLSRYADDAGGIEPDYIVVELAKHLLGENWLPDYVGKANSGGIERVLL</sequence>
<comment type="caution">
    <text evidence="2">The sequence shown here is derived from an EMBL/GenBank/DDBJ whole genome shotgun (WGS) entry which is preliminary data.</text>
</comment>
<name>A0A645E3N1_9ZZZZ</name>
<accession>A0A645E3N1</accession>
<reference evidence="2" key="1">
    <citation type="submission" date="2019-08" db="EMBL/GenBank/DDBJ databases">
        <authorList>
            <person name="Kucharzyk K."/>
            <person name="Murdoch R.W."/>
            <person name="Higgins S."/>
            <person name="Loffler F."/>
        </authorList>
    </citation>
    <scope>NUCLEOTIDE SEQUENCE</scope>
</reference>
<evidence type="ECO:0000313" key="2">
    <source>
        <dbReference type="EMBL" id="MPM96125.1"/>
    </source>
</evidence>
<dbReference type="GO" id="GO:0016491">
    <property type="term" value="F:oxidoreductase activity"/>
    <property type="evidence" value="ECO:0007669"/>
    <property type="project" value="UniProtKB-ARBA"/>
</dbReference>
<dbReference type="InterPro" id="IPR004017">
    <property type="entry name" value="Cys_rich_dom"/>
</dbReference>
<feature type="domain" description="Cysteine-rich" evidence="1">
    <location>
        <begin position="41"/>
        <end position="126"/>
    </location>
</feature>
<dbReference type="Pfam" id="PF02754">
    <property type="entry name" value="CCG"/>
    <property type="match status" value="1"/>
</dbReference>
<evidence type="ECO:0000259" key="1">
    <source>
        <dbReference type="Pfam" id="PF02754"/>
    </source>
</evidence>
<protein>
    <recommendedName>
        <fullName evidence="1">Cysteine-rich domain-containing protein</fullName>
    </recommendedName>
</protein>
<organism evidence="2">
    <name type="scientific">bioreactor metagenome</name>
    <dbReference type="NCBI Taxonomy" id="1076179"/>
    <lineage>
        <taxon>unclassified sequences</taxon>
        <taxon>metagenomes</taxon>
        <taxon>ecological metagenomes</taxon>
    </lineage>
</organism>
<dbReference type="InterPro" id="IPR021817">
    <property type="entry name" value="DUF3400"/>
</dbReference>
<gene>
    <name evidence="2" type="ORF">SDC9_143282</name>
</gene>